<evidence type="ECO:0000313" key="2">
    <source>
        <dbReference type="EMBL" id="SBP50900.1"/>
    </source>
</evidence>
<name>A0A1A8A9M3_NOTFU</name>
<evidence type="ECO:0000256" key="1">
    <source>
        <dbReference type="SAM" id="Phobius"/>
    </source>
</evidence>
<keyword evidence="1" id="KW-0812">Transmembrane</keyword>
<dbReference type="AlphaFoldDB" id="A0A1A8A9M3"/>
<dbReference type="EMBL" id="HADY01012415">
    <property type="protein sequence ID" value="SBP50900.1"/>
    <property type="molecule type" value="Transcribed_RNA"/>
</dbReference>
<protein>
    <submittedName>
        <fullName evidence="2">Uncharacterized protein</fullName>
    </submittedName>
</protein>
<reference evidence="2" key="1">
    <citation type="submission" date="2016-05" db="EMBL/GenBank/DDBJ databases">
        <authorList>
            <person name="Lavstsen T."/>
            <person name="Jespersen J.S."/>
        </authorList>
    </citation>
    <scope>NUCLEOTIDE SEQUENCE</scope>
    <source>
        <tissue evidence="2">Brain</tissue>
    </source>
</reference>
<reference evidence="2" key="2">
    <citation type="submission" date="2016-06" db="EMBL/GenBank/DDBJ databases">
        <title>The genome of a short-lived fish provides insights into sex chromosome evolution and the genetic control of aging.</title>
        <authorList>
            <person name="Reichwald K."/>
            <person name="Felder M."/>
            <person name="Petzold A."/>
            <person name="Koch P."/>
            <person name="Groth M."/>
            <person name="Platzer M."/>
        </authorList>
    </citation>
    <scope>NUCLEOTIDE SEQUENCE</scope>
    <source>
        <tissue evidence="2">Brain</tissue>
    </source>
</reference>
<gene>
    <name evidence="2" type="primary">Nfu_g_1_013634</name>
</gene>
<keyword evidence="1" id="KW-0472">Membrane</keyword>
<feature type="transmembrane region" description="Helical" evidence="1">
    <location>
        <begin position="79"/>
        <end position="98"/>
    </location>
</feature>
<sequence>MMLDGLHAEPCNVRKVHFEQDKRESVVDIYVSSESLRVFDTPWVEDASPSSEGPAGALYRASIVSETAPLKRSPDRGSSVFLVLLCLLLLIGIICLAVKMNKDKSYWQIERTQLNTLIEELRTVGKQSHTVHLIRLLKWFVCVSAEPM</sequence>
<organism evidence="2">
    <name type="scientific">Nothobranchius furzeri</name>
    <name type="common">Turquoise killifish</name>
    <dbReference type="NCBI Taxonomy" id="105023"/>
    <lineage>
        <taxon>Eukaryota</taxon>
        <taxon>Metazoa</taxon>
        <taxon>Chordata</taxon>
        <taxon>Craniata</taxon>
        <taxon>Vertebrata</taxon>
        <taxon>Euteleostomi</taxon>
        <taxon>Actinopterygii</taxon>
        <taxon>Neopterygii</taxon>
        <taxon>Teleostei</taxon>
        <taxon>Neoteleostei</taxon>
        <taxon>Acanthomorphata</taxon>
        <taxon>Ovalentaria</taxon>
        <taxon>Atherinomorphae</taxon>
        <taxon>Cyprinodontiformes</taxon>
        <taxon>Nothobranchiidae</taxon>
        <taxon>Nothobranchius</taxon>
    </lineage>
</organism>
<proteinExistence type="predicted"/>
<keyword evidence="1" id="KW-1133">Transmembrane helix</keyword>
<accession>A0A1A8A9M3</accession>